<evidence type="ECO:0000256" key="7">
    <source>
        <dbReference type="ARBA" id="ARBA00022801"/>
    </source>
</evidence>
<evidence type="ECO:0000256" key="1">
    <source>
        <dbReference type="ARBA" id="ARBA00001946"/>
    </source>
</evidence>
<dbReference type="InterPro" id="IPR015797">
    <property type="entry name" value="NUDIX_hydrolase-like_dom_sf"/>
</dbReference>
<keyword evidence="4" id="KW-0235">DNA replication</keyword>
<dbReference type="GO" id="GO:0046872">
    <property type="term" value="F:metal ion binding"/>
    <property type="evidence" value="ECO:0007669"/>
    <property type="project" value="UniProtKB-KW"/>
</dbReference>
<comment type="cofactor">
    <cofactor evidence="1">
        <name>Mg(2+)</name>
        <dbReference type="ChEBI" id="CHEBI:18420"/>
    </cofactor>
</comment>
<keyword evidence="8" id="KW-0460">Magnesium</keyword>
<dbReference type="Gene3D" id="3.90.79.10">
    <property type="entry name" value="Nucleoside Triphosphate Pyrophosphohydrolase"/>
    <property type="match status" value="1"/>
</dbReference>
<dbReference type="GO" id="GO:0044715">
    <property type="term" value="F:8-oxo-dGDP phosphatase activity"/>
    <property type="evidence" value="ECO:0007669"/>
    <property type="project" value="TreeGrafter"/>
</dbReference>
<gene>
    <name evidence="18" type="ORF">C8D98_0354</name>
</gene>
<dbReference type="RefSeq" id="WP_132871468.1">
    <property type="nucleotide sequence ID" value="NZ_SMGG01000003.1"/>
</dbReference>
<comment type="similarity">
    <text evidence="2">Belongs to the Nudix hydrolase family.</text>
</comment>
<keyword evidence="6" id="KW-0227">DNA damage</keyword>
<dbReference type="InterPro" id="IPR029119">
    <property type="entry name" value="MutY_C"/>
</dbReference>
<keyword evidence="5" id="KW-0479">Metal-binding</keyword>
<evidence type="ECO:0000256" key="8">
    <source>
        <dbReference type="ARBA" id="ARBA00022842"/>
    </source>
</evidence>
<dbReference type="GO" id="GO:0008413">
    <property type="term" value="F:8-oxo-7,8-dihydroguanosine triphosphate pyrophosphatase activity"/>
    <property type="evidence" value="ECO:0007669"/>
    <property type="project" value="TreeGrafter"/>
</dbReference>
<comment type="caution">
    <text evidence="18">The sequence shown here is derived from an EMBL/GenBank/DDBJ whole genome shotgun (WGS) entry which is preliminary data.</text>
</comment>
<evidence type="ECO:0000256" key="6">
    <source>
        <dbReference type="ARBA" id="ARBA00022763"/>
    </source>
</evidence>
<evidence type="ECO:0000256" key="9">
    <source>
        <dbReference type="ARBA" id="ARBA00023204"/>
    </source>
</evidence>
<evidence type="ECO:0000256" key="5">
    <source>
        <dbReference type="ARBA" id="ARBA00022723"/>
    </source>
</evidence>
<dbReference type="PROSITE" id="PS51462">
    <property type="entry name" value="NUDIX"/>
    <property type="match status" value="1"/>
</dbReference>
<name>A0A4R1KBB7_9BACT</name>
<comment type="catalytic activity">
    <reaction evidence="11">
        <text>8-oxo-GTP + H2O = 8-oxo-GMP + diphosphate + H(+)</text>
        <dbReference type="Rhea" id="RHEA:67616"/>
        <dbReference type="ChEBI" id="CHEBI:15377"/>
        <dbReference type="ChEBI" id="CHEBI:15378"/>
        <dbReference type="ChEBI" id="CHEBI:33019"/>
        <dbReference type="ChEBI" id="CHEBI:143553"/>
        <dbReference type="ChEBI" id="CHEBI:145694"/>
    </reaction>
</comment>
<evidence type="ECO:0000256" key="13">
    <source>
        <dbReference type="ARBA" id="ARBA00040794"/>
    </source>
</evidence>
<reference evidence="18 19" key="1">
    <citation type="submission" date="2019-03" db="EMBL/GenBank/DDBJ databases">
        <title>Genomic Encyclopedia of Type Strains, Phase IV (KMG-IV): sequencing the most valuable type-strain genomes for metagenomic binning, comparative biology and taxonomic classification.</title>
        <authorList>
            <person name="Goeker M."/>
        </authorList>
    </citation>
    <scope>NUCLEOTIDE SEQUENCE [LARGE SCALE GENOMIC DNA]</scope>
    <source>
        <strain evidence="18 19">DSM 24984</strain>
    </source>
</reference>
<dbReference type="CDD" id="cd03425">
    <property type="entry name" value="NUDIX_MutT_NudA_like"/>
    <property type="match status" value="1"/>
</dbReference>
<protein>
    <recommendedName>
        <fullName evidence="13">8-oxo-dGTP diphosphatase</fullName>
        <ecNumber evidence="12">3.6.1.55</ecNumber>
    </recommendedName>
    <alternativeName>
        <fullName evidence="16">7,8-dihydro-8-oxoguanine-triphosphatase</fullName>
    </alternativeName>
    <alternativeName>
        <fullName evidence="15">Mutator protein MutT</fullName>
    </alternativeName>
    <alternativeName>
        <fullName evidence="14">dGTP pyrophosphohydrolase</fullName>
    </alternativeName>
</protein>
<dbReference type="PANTHER" id="PTHR47707:SF1">
    <property type="entry name" value="NUDIX HYDROLASE FAMILY PROTEIN"/>
    <property type="match status" value="1"/>
</dbReference>
<dbReference type="PANTHER" id="PTHR47707">
    <property type="entry name" value="8-OXO-DGTP DIPHOSPHATASE"/>
    <property type="match status" value="1"/>
</dbReference>
<dbReference type="AlphaFoldDB" id="A0A4R1KBB7"/>
<sequence length="125" mass="14508">MKEINVVAAVLHRDGKYFIARRPLDKQLGGLWEFPGGKVEDGESHEDALVREMLEEFDAEIKVCSFVVSTEHITDDKKLTLHFYKAEMISTRFEMREHIDMFWGTLDELKTKELAPGDMEILSYL</sequence>
<evidence type="ECO:0000259" key="17">
    <source>
        <dbReference type="PROSITE" id="PS51462"/>
    </source>
</evidence>
<dbReference type="InterPro" id="IPR000086">
    <property type="entry name" value="NUDIX_hydrolase_dom"/>
</dbReference>
<dbReference type="PRINTS" id="PR00502">
    <property type="entry name" value="NUDIXFAMILY"/>
</dbReference>
<dbReference type="GO" id="GO:0006260">
    <property type="term" value="P:DNA replication"/>
    <property type="evidence" value="ECO:0007669"/>
    <property type="project" value="UniProtKB-KW"/>
</dbReference>
<keyword evidence="7" id="KW-0378">Hydrolase</keyword>
<evidence type="ECO:0000256" key="14">
    <source>
        <dbReference type="ARBA" id="ARBA00041592"/>
    </source>
</evidence>
<dbReference type="InterPro" id="IPR020084">
    <property type="entry name" value="NUDIX_hydrolase_CS"/>
</dbReference>
<dbReference type="PROSITE" id="PS00893">
    <property type="entry name" value="NUDIX_BOX"/>
    <property type="match status" value="1"/>
</dbReference>
<dbReference type="Pfam" id="PF14815">
    <property type="entry name" value="NUDIX_4"/>
    <property type="match status" value="1"/>
</dbReference>
<comment type="catalytic activity">
    <reaction evidence="10">
        <text>8-oxo-dGTP + H2O = 8-oxo-dGMP + diphosphate + H(+)</text>
        <dbReference type="Rhea" id="RHEA:31575"/>
        <dbReference type="ChEBI" id="CHEBI:15377"/>
        <dbReference type="ChEBI" id="CHEBI:15378"/>
        <dbReference type="ChEBI" id="CHEBI:33019"/>
        <dbReference type="ChEBI" id="CHEBI:63224"/>
        <dbReference type="ChEBI" id="CHEBI:77896"/>
        <dbReference type="EC" id="3.6.1.55"/>
    </reaction>
</comment>
<proteinExistence type="inferred from homology"/>
<dbReference type="SUPFAM" id="SSF55811">
    <property type="entry name" value="Nudix"/>
    <property type="match status" value="1"/>
</dbReference>
<dbReference type="GO" id="GO:0006281">
    <property type="term" value="P:DNA repair"/>
    <property type="evidence" value="ECO:0007669"/>
    <property type="project" value="UniProtKB-KW"/>
</dbReference>
<evidence type="ECO:0000313" key="19">
    <source>
        <dbReference type="Proteomes" id="UP000294614"/>
    </source>
</evidence>
<organism evidence="18 19">
    <name type="scientific">Seleniivibrio woodruffii</name>
    <dbReference type="NCBI Taxonomy" id="1078050"/>
    <lineage>
        <taxon>Bacteria</taxon>
        <taxon>Pseudomonadati</taxon>
        <taxon>Deferribacterota</taxon>
        <taxon>Deferribacteres</taxon>
        <taxon>Deferribacterales</taxon>
        <taxon>Geovibrionaceae</taxon>
        <taxon>Seleniivibrio</taxon>
    </lineage>
</organism>
<dbReference type="OrthoDB" id="9810648at2"/>
<evidence type="ECO:0000256" key="16">
    <source>
        <dbReference type="ARBA" id="ARBA00042798"/>
    </source>
</evidence>
<dbReference type="Proteomes" id="UP000294614">
    <property type="component" value="Unassembled WGS sequence"/>
</dbReference>
<evidence type="ECO:0000256" key="3">
    <source>
        <dbReference type="ARBA" id="ARBA00022457"/>
    </source>
</evidence>
<evidence type="ECO:0000256" key="15">
    <source>
        <dbReference type="ARBA" id="ARBA00041979"/>
    </source>
</evidence>
<dbReference type="GO" id="GO:0035539">
    <property type="term" value="F:8-oxo-7,8-dihydrodeoxyguanosine triphosphate pyrophosphatase activity"/>
    <property type="evidence" value="ECO:0007669"/>
    <property type="project" value="UniProtKB-EC"/>
</dbReference>
<dbReference type="EC" id="3.6.1.55" evidence="12"/>
<evidence type="ECO:0000256" key="2">
    <source>
        <dbReference type="ARBA" id="ARBA00005582"/>
    </source>
</evidence>
<keyword evidence="9" id="KW-0234">DNA repair</keyword>
<dbReference type="InterPro" id="IPR047127">
    <property type="entry name" value="MutT-like"/>
</dbReference>
<keyword evidence="3" id="KW-0515">Mutator protein</keyword>
<evidence type="ECO:0000256" key="11">
    <source>
        <dbReference type="ARBA" id="ARBA00036904"/>
    </source>
</evidence>
<keyword evidence="19" id="KW-1185">Reference proteome</keyword>
<evidence type="ECO:0000256" key="12">
    <source>
        <dbReference type="ARBA" id="ARBA00038905"/>
    </source>
</evidence>
<dbReference type="InterPro" id="IPR020476">
    <property type="entry name" value="Nudix_hydrolase"/>
</dbReference>
<evidence type="ECO:0000256" key="10">
    <source>
        <dbReference type="ARBA" id="ARBA00035861"/>
    </source>
</evidence>
<feature type="domain" description="Nudix hydrolase" evidence="17">
    <location>
        <begin position="1"/>
        <end position="125"/>
    </location>
</feature>
<accession>A0A4R1KBB7</accession>
<dbReference type="GO" id="GO:0044716">
    <property type="term" value="F:8-oxo-GDP phosphatase activity"/>
    <property type="evidence" value="ECO:0007669"/>
    <property type="project" value="TreeGrafter"/>
</dbReference>
<dbReference type="EMBL" id="SMGG01000003">
    <property type="protein sequence ID" value="TCK61848.1"/>
    <property type="molecule type" value="Genomic_DNA"/>
</dbReference>
<evidence type="ECO:0000313" key="18">
    <source>
        <dbReference type="EMBL" id="TCK61848.1"/>
    </source>
</evidence>
<evidence type="ECO:0000256" key="4">
    <source>
        <dbReference type="ARBA" id="ARBA00022705"/>
    </source>
</evidence>